<name>A0A7X4VYE7_9GAMM</name>
<dbReference type="InterPro" id="IPR029044">
    <property type="entry name" value="Nucleotide-diphossugar_trans"/>
</dbReference>
<evidence type="ECO:0008006" key="3">
    <source>
        <dbReference type="Google" id="ProtNLM"/>
    </source>
</evidence>
<protein>
    <recommendedName>
        <fullName evidence="3">Glycosyltransferase</fullName>
    </recommendedName>
</protein>
<organism evidence="1 2">
    <name type="scientific">Halomonas icarae</name>
    <dbReference type="NCBI Taxonomy" id="2691040"/>
    <lineage>
        <taxon>Bacteria</taxon>
        <taxon>Pseudomonadati</taxon>
        <taxon>Pseudomonadota</taxon>
        <taxon>Gammaproteobacteria</taxon>
        <taxon>Oceanospirillales</taxon>
        <taxon>Halomonadaceae</taxon>
        <taxon>Halomonas</taxon>
    </lineage>
</organism>
<dbReference type="RefSeq" id="WP_132041605.1">
    <property type="nucleotide sequence ID" value="NZ_JARWMY010000010.1"/>
</dbReference>
<accession>A0A7X4VYE7</accession>
<evidence type="ECO:0000313" key="2">
    <source>
        <dbReference type="Proteomes" id="UP000448235"/>
    </source>
</evidence>
<dbReference type="SUPFAM" id="SSF53448">
    <property type="entry name" value="Nucleotide-diphospho-sugar transferases"/>
    <property type="match status" value="1"/>
</dbReference>
<comment type="caution">
    <text evidence="1">The sequence shown here is derived from an EMBL/GenBank/DDBJ whole genome shotgun (WGS) entry which is preliminary data.</text>
</comment>
<evidence type="ECO:0000313" key="1">
    <source>
        <dbReference type="EMBL" id="NAW12506.1"/>
    </source>
</evidence>
<sequence>MALPSGTLLIDARNAGARLPRELSLVTPLIVDRDIELIVIDDTQDVRVTRIARRYKARHVRLCVLPLGERLNTTIAGTRGSVLVFPLLGCIGSTRTLLQLVRRIGAGEVDAVTLSGSPPGLLARLLKRHKPAPVVGICMSRQWYERLGGCDPQLDHDALDDLVERLRHCGARLECITPVHQAG</sequence>
<gene>
    <name evidence="1" type="ORF">GRB80_06575</name>
</gene>
<proteinExistence type="predicted"/>
<dbReference type="AlphaFoldDB" id="A0A7X4VYE7"/>
<reference evidence="1 2" key="1">
    <citation type="submission" date="2019-12" db="EMBL/GenBank/DDBJ databases">
        <title>Draft genome sequencing of Halomonas icarensis D1-1.</title>
        <authorList>
            <person name="Pandiyan K."/>
            <person name="Kushwaha P."/>
            <person name="Gowdham M."/>
            <person name="Chakdar H."/>
            <person name="Singh A."/>
            <person name="Kumar M."/>
            <person name="Saxena A.K."/>
        </authorList>
    </citation>
    <scope>NUCLEOTIDE SEQUENCE [LARGE SCALE GENOMIC DNA]</scope>
    <source>
        <strain evidence="1 2">D1-1</strain>
    </source>
</reference>
<dbReference type="CDD" id="cd00761">
    <property type="entry name" value="Glyco_tranf_GTA_type"/>
    <property type="match status" value="1"/>
</dbReference>
<dbReference type="Proteomes" id="UP000448235">
    <property type="component" value="Unassembled WGS sequence"/>
</dbReference>
<keyword evidence="2" id="KW-1185">Reference proteome</keyword>
<dbReference type="EMBL" id="WUTS01000001">
    <property type="protein sequence ID" value="NAW12506.1"/>
    <property type="molecule type" value="Genomic_DNA"/>
</dbReference>